<keyword evidence="1" id="KW-0472">Membrane</keyword>
<protein>
    <submittedName>
        <fullName evidence="2">Uncharacterized protein</fullName>
    </submittedName>
</protein>
<feature type="transmembrane region" description="Helical" evidence="1">
    <location>
        <begin position="12"/>
        <end position="28"/>
    </location>
</feature>
<feature type="transmembrane region" description="Helical" evidence="1">
    <location>
        <begin position="34"/>
        <end position="50"/>
    </location>
</feature>
<evidence type="ECO:0000313" key="2">
    <source>
        <dbReference type="EMBL" id="GAH78560.1"/>
    </source>
</evidence>
<sequence>MVATILGMSPMIVAAIVIILLAIFVFLVTDPMELIILAVVGALVMGMYTGRI</sequence>
<dbReference type="EMBL" id="BARU01039201">
    <property type="protein sequence ID" value="GAH78560.1"/>
    <property type="molecule type" value="Genomic_DNA"/>
</dbReference>
<comment type="caution">
    <text evidence="2">The sequence shown here is derived from an EMBL/GenBank/DDBJ whole genome shotgun (WGS) entry which is preliminary data.</text>
</comment>
<accession>X1JAN5</accession>
<organism evidence="2">
    <name type="scientific">marine sediment metagenome</name>
    <dbReference type="NCBI Taxonomy" id="412755"/>
    <lineage>
        <taxon>unclassified sequences</taxon>
        <taxon>metagenomes</taxon>
        <taxon>ecological metagenomes</taxon>
    </lineage>
</organism>
<keyword evidence="1" id="KW-0812">Transmembrane</keyword>
<reference evidence="2" key="1">
    <citation type="journal article" date="2014" name="Front. Microbiol.">
        <title>High frequency of phylogenetically diverse reductive dehalogenase-homologous genes in deep subseafloor sedimentary metagenomes.</title>
        <authorList>
            <person name="Kawai M."/>
            <person name="Futagami T."/>
            <person name="Toyoda A."/>
            <person name="Takaki Y."/>
            <person name="Nishi S."/>
            <person name="Hori S."/>
            <person name="Arai W."/>
            <person name="Tsubouchi T."/>
            <person name="Morono Y."/>
            <person name="Uchiyama I."/>
            <person name="Ito T."/>
            <person name="Fujiyama A."/>
            <person name="Inagaki F."/>
            <person name="Takami H."/>
        </authorList>
    </citation>
    <scope>NUCLEOTIDE SEQUENCE</scope>
    <source>
        <strain evidence="2">Expedition CK06-06</strain>
    </source>
</reference>
<evidence type="ECO:0000256" key="1">
    <source>
        <dbReference type="SAM" id="Phobius"/>
    </source>
</evidence>
<keyword evidence="1" id="KW-1133">Transmembrane helix</keyword>
<gene>
    <name evidence="2" type="ORF">S03H2_60794</name>
</gene>
<name>X1JAN5_9ZZZZ</name>
<dbReference type="AlphaFoldDB" id="X1JAN5"/>
<proteinExistence type="predicted"/>